<keyword evidence="2" id="KW-1185">Reference proteome</keyword>
<comment type="caution">
    <text evidence="1">The sequence shown here is derived from an EMBL/GenBank/DDBJ whole genome shotgun (WGS) entry which is preliminary data.</text>
</comment>
<proteinExistence type="predicted"/>
<accession>A0ACC0X5I7</accession>
<evidence type="ECO:0000313" key="1">
    <source>
        <dbReference type="EMBL" id="KAJ0009719.1"/>
    </source>
</evidence>
<reference evidence="2" key="1">
    <citation type="journal article" date="2023" name="G3 (Bethesda)">
        <title>Genome assembly and association tests identify interacting loci associated with vigor, precocity, and sex in interspecific pistachio rootstocks.</title>
        <authorList>
            <person name="Palmer W."/>
            <person name="Jacygrad E."/>
            <person name="Sagayaradj S."/>
            <person name="Cavanaugh K."/>
            <person name="Han R."/>
            <person name="Bertier L."/>
            <person name="Beede B."/>
            <person name="Kafkas S."/>
            <person name="Golino D."/>
            <person name="Preece J."/>
            <person name="Michelmore R."/>
        </authorList>
    </citation>
    <scope>NUCLEOTIDE SEQUENCE [LARGE SCALE GENOMIC DNA]</scope>
</reference>
<dbReference type="EMBL" id="CM047749">
    <property type="protein sequence ID" value="KAJ0009719.1"/>
    <property type="molecule type" value="Genomic_DNA"/>
</dbReference>
<evidence type="ECO:0000313" key="2">
    <source>
        <dbReference type="Proteomes" id="UP001163603"/>
    </source>
</evidence>
<organism evidence="1 2">
    <name type="scientific">Pistacia integerrima</name>
    <dbReference type="NCBI Taxonomy" id="434235"/>
    <lineage>
        <taxon>Eukaryota</taxon>
        <taxon>Viridiplantae</taxon>
        <taxon>Streptophyta</taxon>
        <taxon>Embryophyta</taxon>
        <taxon>Tracheophyta</taxon>
        <taxon>Spermatophyta</taxon>
        <taxon>Magnoliopsida</taxon>
        <taxon>eudicotyledons</taxon>
        <taxon>Gunneridae</taxon>
        <taxon>Pentapetalae</taxon>
        <taxon>rosids</taxon>
        <taxon>malvids</taxon>
        <taxon>Sapindales</taxon>
        <taxon>Anacardiaceae</taxon>
        <taxon>Pistacia</taxon>
    </lineage>
</organism>
<dbReference type="Proteomes" id="UP001163603">
    <property type="component" value="Chromosome 14"/>
</dbReference>
<protein>
    <submittedName>
        <fullName evidence="1">Uncharacterized protein</fullName>
    </submittedName>
</protein>
<gene>
    <name evidence="1" type="ORF">Pint_33273</name>
</gene>
<name>A0ACC0X5I7_9ROSI</name>
<sequence>MCVRLLLVVGGQLLVSRDFGLLGDFWCEFCGLLSGVGLDLGVVPSGRPAAVVPSGRPTAGGNASSVSERTKTGGFIIEPLEK</sequence>